<feature type="compositionally biased region" description="Basic and acidic residues" evidence="2">
    <location>
        <begin position="100"/>
        <end position="120"/>
    </location>
</feature>
<proteinExistence type="predicted"/>
<feature type="domain" description="Transcription factor TFIIIB component B'' Myb" evidence="3">
    <location>
        <begin position="257"/>
        <end position="334"/>
    </location>
</feature>
<feature type="compositionally biased region" description="Basic residues" evidence="2">
    <location>
        <begin position="1"/>
        <end position="10"/>
    </location>
</feature>
<evidence type="ECO:0000313" key="5">
    <source>
        <dbReference type="Proteomes" id="UP000298663"/>
    </source>
</evidence>
<dbReference type="PANTHER" id="PTHR22929:SF0">
    <property type="entry name" value="TRANSCRIPTION FACTOR TFIIIB COMPONENT B'' HOMOLOG"/>
    <property type="match status" value="1"/>
</dbReference>
<reference evidence="4 5" key="2">
    <citation type="journal article" date="2019" name="G3 (Bethesda)">
        <title>Hybrid Assembly of the Genome of the Entomopathogenic Nematode Steinernema carpocapsae Identifies the X-Chromosome.</title>
        <authorList>
            <person name="Serra L."/>
            <person name="Macchietto M."/>
            <person name="Macias-Munoz A."/>
            <person name="McGill C.J."/>
            <person name="Rodriguez I.M."/>
            <person name="Rodriguez B."/>
            <person name="Murad R."/>
            <person name="Mortazavi A."/>
        </authorList>
    </citation>
    <scope>NUCLEOTIDE SEQUENCE [LARGE SCALE GENOMIC DNA]</scope>
    <source>
        <strain evidence="4 5">ALL</strain>
    </source>
</reference>
<dbReference type="OrthoDB" id="272624at2759"/>
<keyword evidence="5" id="KW-1185">Reference proteome</keyword>
<dbReference type="GO" id="GO:0005634">
    <property type="term" value="C:nucleus"/>
    <property type="evidence" value="ECO:0007669"/>
    <property type="project" value="UniProtKB-SubCell"/>
</dbReference>
<comment type="caution">
    <text evidence="4">The sequence shown here is derived from an EMBL/GenBank/DDBJ whole genome shotgun (WGS) entry which is preliminary data.</text>
</comment>
<dbReference type="GO" id="GO:0000126">
    <property type="term" value="C:transcription factor TFIIIB complex"/>
    <property type="evidence" value="ECO:0007669"/>
    <property type="project" value="TreeGrafter"/>
</dbReference>
<dbReference type="STRING" id="34508.A0A4U5PHE4"/>
<dbReference type="InterPro" id="IPR009057">
    <property type="entry name" value="Homeodomain-like_sf"/>
</dbReference>
<dbReference type="PANTHER" id="PTHR22929">
    <property type="entry name" value="RNA POLYMERASE III TRANSCRIPTION INITIATION FACTOR B"/>
    <property type="match status" value="1"/>
</dbReference>
<dbReference type="GO" id="GO:0001156">
    <property type="term" value="F:TFIIIC-class transcription factor complex binding"/>
    <property type="evidence" value="ECO:0007669"/>
    <property type="project" value="TreeGrafter"/>
</dbReference>
<organism evidence="4 5">
    <name type="scientific">Steinernema carpocapsae</name>
    <name type="common">Entomopathogenic nematode</name>
    <dbReference type="NCBI Taxonomy" id="34508"/>
    <lineage>
        <taxon>Eukaryota</taxon>
        <taxon>Metazoa</taxon>
        <taxon>Ecdysozoa</taxon>
        <taxon>Nematoda</taxon>
        <taxon>Chromadorea</taxon>
        <taxon>Rhabditida</taxon>
        <taxon>Tylenchina</taxon>
        <taxon>Panagrolaimomorpha</taxon>
        <taxon>Strongyloidoidea</taxon>
        <taxon>Steinernematidae</taxon>
        <taxon>Steinernema</taxon>
    </lineage>
</organism>
<evidence type="ECO:0000259" key="3">
    <source>
        <dbReference type="Pfam" id="PF15963"/>
    </source>
</evidence>
<dbReference type="Proteomes" id="UP000298663">
    <property type="component" value="Unassembled WGS sequence"/>
</dbReference>
<protein>
    <recommendedName>
        <fullName evidence="3">Transcription factor TFIIIB component B'' Myb domain-containing protein</fullName>
    </recommendedName>
</protein>
<gene>
    <name evidence="4" type="ORF">L596_010126</name>
</gene>
<accession>A0A4U5PHE4</accession>
<dbReference type="SUPFAM" id="SSF46689">
    <property type="entry name" value="Homeodomain-like"/>
    <property type="match status" value="1"/>
</dbReference>
<dbReference type="GO" id="GO:0070898">
    <property type="term" value="P:RNA polymerase III preinitiation complex assembly"/>
    <property type="evidence" value="ECO:0007669"/>
    <property type="project" value="TreeGrafter"/>
</dbReference>
<dbReference type="Pfam" id="PF15963">
    <property type="entry name" value="Myb_DNA-bind_7"/>
    <property type="match status" value="1"/>
</dbReference>
<dbReference type="EMBL" id="AZBU02000002">
    <property type="protein sequence ID" value="TKR96049.1"/>
    <property type="molecule type" value="Genomic_DNA"/>
</dbReference>
<sequence>MSGRRLKPKIKPYVGPSKKKAKTDPDGSSSRPNNPESTSTGLKASVLDVSTDQKPEASSHPNHIPLAGFVSPRRQGLSDDSPLDSPQIECLSNEGSGLVVKREKTSPNRETRERGQENARNRSAMKMTLMSPRRSRSTLTDSPQTPDFHPKFQRRIFTGDEALNTQSMTFSDLISWNPKQSEALDWLQTEASKPLKVPENPQPYTPVAAPQLKIDSDGNVVLDESSLVIRGDPEAQNEAWEVVDDDRVIKNLSSTTYRRRLKRTGIEWTYQETETFYELLQSCGTDFGLMHQFFPSRARSELHAKFNLEKKRNSARLDFALANPAFFDKNLEHRAKVLSQRLEQEMQTKWTFNRRLKRKFRVEDVETAIQPLVVNRTQEEGITRNDVAALTSATY</sequence>
<feature type="compositionally biased region" description="Polar residues" evidence="2">
    <location>
        <begin position="26"/>
        <end position="50"/>
    </location>
</feature>
<evidence type="ECO:0000313" key="4">
    <source>
        <dbReference type="EMBL" id="TKR96049.1"/>
    </source>
</evidence>
<evidence type="ECO:0000256" key="2">
    <source>
        <dbReference type="SAM" id="MobiDB-lite"/>
    </source>
</evidence>
<comment type="subcellular location">
    <subcellularLocation>
        <location evidence="1">Nucleus</location>
    </subcellularLocation>
</comment>
<evidence type="ECO:0000256" key="1">
    <source>
        <dbReference type="ARBA" id="ARBA00004123"/>
    </source>
</evidence>
<dbReference type="AlphaFoldDB" id="A0A4U5PHE4"/>
<name>A0A4U5PHE4_STECR</name>
<feature type="region of interest" description="Disordered" evidence="2">
    <location>
        <begin position="1"/>
        <end position="149"/>
    </location>
</feature>
<dbReference type="InterPro" id="IPR039467">
    <property type="entry name" value="TFIIIB_B''_Myb"/>
</dbReference>
<reference evidence="4 5" key="1">
    <citation type="journal article" date="2015" name="Genome Biol.">
        <title>Comparative genomics of Steinernema reveals deeply conserved gene regulatory networks.</title>
        <authorList>
            <person name="Dillman A.R."/>
            <person name="Macchietto M."/>
            <person name="Porter C.F."/>
            <person name="Rogers A."/>
            <person name="Williams B."/>
            <person name="Antoshechkin I."/>
            <person name="Lee M.M."/>
            <person name="Goodwin Z."/>
            <person name="Lu X."/>
            <person name="Lewis E.E."/>
            <person name="Goodrich-Blair H."/>
            <person name="Stock S.P."/>
            <person name="Adams B.J."/>
            <person name="Sternberg P.W."/>
            <person name="Mortazavi A."/>
        </authorList>
    </citation>
    <scope>NUCLEOTIDE SEQUENCE [LARGE SCALE GENOMIC DNA]</scope>
    <source>
        <strain evidence="4 5">ALL</strain>
    </source>
</reference>